<feature type="transmembrane region" description="Helical" evidence="7">
    <location>
        <begin position="145"/>
        <end position="164"/>
    </location>
</feature>
<evidence type="ECO:0000256" key="6">
    <source>
        <dbReference type="ARBA" id="ARBA00023136"/>
    </source>
</evidence>
<evidence type="ECO:0000256" key="1">
    <source>
        <dbReference type="ARBA" id="ARBA00004651"/>
    </source>
</evidence>
<keyword evidence="4 7" id="KW-0812">Transmembrane</keyword>
<evidence type="ECO:0000256" key="5">
    <source>
        <dbReference type="ARBA" id="ARBA00022989"/>
    </source>
</evidence>
<feature type="transmembrane region" description="Helical" evidence="7">
    <location>
        <begin position="12"/>
        <end position="30"/>
    </location>
</feature>
<evidence type="ECO:0000256" key="7">
    <source>
        <dbReference type="RuleBase" id="RU367016"/>
    </source>
</evidence>
<keyword evidence="5 7" id="KW-1133">Transmembrane helix</keyword>
<dbReference type="STRING" id="1166073.SAMN05192530_10592"/>
<organism evidence="9 10">
    <name type="scientific">Aureimonas jatrophae</name>
    <dbReference type="NCBI Taxonomy" id="1166073"/>
    <lineage>
        <taxon>Bacteria</taxon>
        <taxon>Pseudomonadati</taxon>
        <taxon>Pseudomonadota</taxon>
        <taxon>Alphaproteobacteria</taxon>
        <taxon>Hyphomicrobiales</taxon>
        <taxon>Aurantimonadaceae</taxon>
        <taxon>Aureimonas</taxon>
    </lineage>
</organism>
<gene>
    <name evidence="9" type="ORF">SAMN05192530_10592</name>
</gene>
<name>A0A1H0IED4_9HYPH</name>
<dbReference type="EMBL" id="FNIT01000005">
    <property type="protein sequence ID" value="SDO29650.1"/>
    <property type="molecule type" value="Genomic_DNA"/>
</dbReference>
<dbReference type="Proteomes" id="UP000198793">
    <property type="component" value="Unassembled WGS sequence"/>
</dbReference>
<proteinExistence type="inferred from homology"/>
<feature type="domain" description="VTT" evidence="8">
    <location>
        <begin position="40"/>
        <end position="163"/>
    </location>
</feature>
<dbReference type="PANTHER" id="PTHR30353">
    <property type="entry name" value="INNER MEMBRANE PROTEIN DEDA-RELATED"/>
    <property type="match status" value="1"/>
</dbReference>
<dbReference type="InterPro" id="IPR032818">
    <property type="entry name" value="DedA-like"/>
</dbReference>
<dbReference type="PANTHER" id="PTHR30353:SF15">
    <property type="entry name" value="INNER MEMBRANE PROTEIN YABI"/>
    <property type="match status" value="1"/>
</dbReference>
<evidence type="ECO:0000313" key="10">
    <source>
        <dbReference type="Proteomes" id="UP000198793"/>
    </source>
</evidence>
<accession>A0A1H0IED4</accession>
<keyword evidence="3 7" id="KW-1003">Cell membrane</keyword>
<dbReference type="AlphaFoldDB" id="A0A1H0IED4"/>
<evidence type="ECO:0000256" key="3">
    <source>
        <dbReference type="ARBA" id="ARBA00022475"/>
    </source>
</evidence>
<keyword evidence="10" id="KW-1185">Reference proteome</keyword>
<comment type="subcellular location">
    <subcellularLocation>
        <location evidence="1 7">Cell membrane</location>
        <topology evidence="1 7">Multi-pass membrane protein</topology>
    </subcellularLocation>
</comment>
<protein>
    <submittedName>
        <fullName evidence="9">Membrane protein DedA, SNARE-associated domain</fullName>
    </submittedName>
</protein>
<evidence type="ECO:0000256" key="2">
    <source>
        <dbReference type="ARBA" id="ARBA00010792"/>
    </source>
</evidence>
<dbReference type="GO" id="GO:0005886">
    <property type="term" value="C:plasma membrane"/>
    <property type="evidence" value="ECO:0007669"/>
    <property type="project" value="UniProtKB-SubCell"/>
</dbReference>
<dbReference type="Pfam" id="PF09335">
    <property type="entry name" value="VTT_dom"/>
    <property type="match status" value="1"/>
</dbReference>
<evidence type="ECO:0000259" key="8">
    <source>
        <dbReference type="Pfam" id="PF09335"/>
    </source>
</evidence>
<evidence type="ECO:0000256" key="4">
    <source>
        <dbReference type="ARBA" id="ARBA00022692"/>
    </source>
</evidence>
<dbReference type="InterPro" id="IPR032816">
    <property type="entry name" value="VTT_dom"/>
</dbReference>
<comment type="caution">
    <text evidence="7">Lacks conserved residue(s) required for the propagation of feature annotation.</text>
</comment>
<comment type="similarity">
    <text evidence="2 7">Belongs to the DedA family.</text>
</comment>
<evidence type="ECO:0000313" key="9">
    <source>
        <dbReference type="EMBL" id="SDO29650.1"/>
    </source>
</evidence>
<reference evidence="9 10" key="1">
    <citation type="submission" date="2016-10" db="EMBL/GenBank/DDBJ databases">
        <authorList>
            <person name="de Groot N.N."/>
        </authorList>
    </citation>
    <scope>NUCLEOTIDE SEQUENCE [LARGE SCALE GENOMIC DNA]</scope>
    <source>
        <strain evidence="10">L7-484,KACC 16230,DSM 25025</strain>
    </source>
</reference>
<sequence length="186" mass="20131">MMELLSPFAEFLRVHAAWTGPVTAAACLLITLPGIGLLMPAAAVMLLVGSLIGVGAIPGEDAFLGSLLGTVVGTSLGHEVGRWSGPAFLRRRPLRRHRRQVARARLFFRRQGTLALLLSRFLGPLRCIAPFVAGTMRMPRRRFEAVNVLSAVLWVAVMLAPGWLTLKNRANLLPAITTEIAAPPRP</sequence>
<keyword evidence="6 7" id="KW-0472">Membrane</keyword>